<feature type="transmembrane region" description="Helical" evidence="6">
    <location>
        <begin position="59"/>
        <end position="80"/>
    </location>
</feature>
<evidence type="ECO:0000256" key="4">
    <source>
        <dbReference type="ARBA" id="ARBA00022989"/>
    </source>
</evidence>
<dbReference type="CDD" id="cd06580">
    <property type="entry name" value="TM_PBP1_transp_TpRbsC_like"/>
    <property type="match status" value="1"/>
</dbReference>
<dbReference type="Proteomes" id="UP000198718">
    <property type="component" value="Unassembled WGS sequence"/>
</dbReference>
<evidence type="ECO:0000256" key="2">
    <source>
        <dbReference type="ARBA" id="ARBA00022475"/>
    </source>
</evidence>
<evidence type="ECO:0000313" key="8">
    <source>
        <dbReference type="Proteomes" id="UP000198718"/>
    </source>
</evidence>
<keyword evidence="8" id="KW-1185">Reference proteome</keyword>
<dbReference type="EMBL" id="FNFP01000001">
    <property type="protein sequence ID" value="SDK10893.1"/>
    <property type="molecule type" value="Genomic_DNA"/>
</dbReference>
<evidence type="ECO:0000256" key="1">
    <source>
        <dbReference type="ARBA" id="ARBA00004651"/>
    </source>
</evidence>
<dbReference type="STRING" id="393762.SAMN05660472_00759"/>
<organism evidence="7 8">
    <name type="scientific">Natronincola ferrireducens</name>
    <dbReference type="NCBI Taxonomy" id="393762"/>
    <lineage>
        <taxon>Bacteria</taxon>
        <taxon>Bacillati</taxon>
        <taxon>Bacillota</taxon>
        <taxon>Clostridia</taxon>
        <taxon>Peptostreptococcales</taxon>
        <taxon>Natronincolaceae</taxon>
        <taxon>Natronincola</taxon>
    </lineage>
</organism>
<dbReference type="InterPro" id="IPR001851">
    <property type="entry name" value="ABC_transp_permease"/>
</dbReference>
<keyword evidence="7" id="KW-0762">Sugar transport</keyword>
<dbReference type="Pfam" id="PF02653">
    <property type="entry name" value="BPD_transp_2"/>
    <property type="match status" value="1"/>
</dbReference>
<gene>
    <name evidence="7" type="ORF">SAMN05660472_00759</name>
</gene>
<dbReference type="GO" id="GO:0005886">
    <property type="term" value="C:plasma membrane"/>
    <property type="evidence" value="ECO:0007669"/>
    <property type="project" value="UniProtKB-SubCell"/>
</dbReference>
<comment type="subcellular location">
    <subcellularLocation>
        <location evidence="1">Cell membrane</location>
        <topology evidence="1">Multi-pass membrane protein</topology>
    </subcellularLocation>
</comment>
<evidence type="ECO:0000256" key="3">
    <source>
        <dbReference type="ARBA" id="ARBA00022692"/>
    </source>
</evidence>
<keyword evidence="4 6" id="KW-1133">Transmembrane helix</keyword>
<dbReference type="PANTHER" id="PTHR43370:SF1">
    <property type="entry name" value="GUANOSINE ABC TRANSPORTER PERMEASE PROTEIN NUPQ"/>
    <property type="match status" value="1"/>
</dbReference>
<feature type="transmembrane region" description="Helical" evidence="6">
    <location>
        <begin position="87"/>
        <end position="109"/>
    </location>
</feature>
<keyword evidence="2" id="KW-1003">Cell membrane</keyword>
<feature type="transmembrane region" description="Helical" evidence="6">
    <location>
        <begin position="6"/>
        <end position="22"/>
    </location>
</feature>
<reference evidence="7 8" key="1">
    <citation type="submission" date="2016-10" db="EMBL/GenBank/DDBJ databases">
        <authorList>
            <person name="de Groot N.N."/>
        </authorList>
    </citation>
    <scope>NUCLEOTIDE SEQUENCE [LARGE SCALE GENOMIC DNA]</scope>
    <source>
        <strain evidence="7 8">DSM 18346</strain>
    </source>
</reference>
<dbReference type="AlphaFoldDB" id="A0A1G8Z7G5"/>
<feature type="transmembrane region" description="Helical" evidence="6">
    <location>
        <begin position="34"/>
        <end position="53"/>
    </location>
</feature>
<feature type="transmembrane region" description="Helical" evidence="6">
    <location>
        <begin position="144"/>
        <end position="161"/>
    </location>
</feature>
<keyword evidence="3 6" id="KW-0812">Transmembrane</keyword>
<keyword evidence="7" id="KW-0813">Transport</keyword>
<accession>A0A1G8Z7G5</accession>
<protein>
    <submittedName>
        <fullName evidence="7">Simple sugar transport system permease protein</fullName>
    </submittedName>
</protein>
<dbReference type="PANTHER" id="PTHR43370">
    <property type="entry name" value="SUGAR ABC TRANSPORTER INTEGRAL MEMBRANE PROTEIN-RELATED"/>
    <property type="match status" value="1"/>
</dbReference>
<proteinExistence type="predicted"/>
<evidence type="ECO:0000256" key="5">
    <source>
        <dbReference type="ARBA" id="ARBA00023136"/>
    </source>
</evidence>
<sequence length="305" mass="32551">MAAAYLAAAIKMAIPITLAGLGESISEKSGVLNIGIEGIMLGGAFGSFIIAYFTDNLFLGVLAGILSGIIVSLIHAVISIKCKADQTIVGLALNFLVLGLSSFMFLMVFGQTTDLPSIAVFKVIRIPILSKIPVIGEILFIQDAFVYFTIFMVIILSIIFYKTEWGINLHAVGENPRAADTAGLNVNKIRYISCLFNGALGGLAGTYMTLVQFGFFIENITAGRGYIALAAVTLGRRNPVGVFAASLVIGFAEALQYGLQTMGIPVPSQLFTMFPYVIAVLVLLFSIGKTKNPTALGTPYIRSER</sequence>
<dbReference type="GO" id="GO:0022857">
    <property type="term" value="F:transmembrane transporter activity"/>
    <property type="evidence" value="ECO:0007669"/>
    <property type="project" value="InterPro"/>
</dbReference>
<name>A0A1G8Z7G5_9FIRM</name>
<feature type="transmembrane region" description="Helical" evidence="6">
    <location>
        <begin position="270"/>
        <end position="287"/>
    </location>
</feature>
<evidence type="ECO:0000256" key="6">
    <source>
        <dbReference type="SAM" id="Phobius"/>
    </source>
</evidence>
<keyword evidence="5 6" id="KW-0472">Membrane</keyword>
<feature type="transmembrane region" description="Helical" evidence="6">
    <location>
        <begin position="195"/>
        <end position="217"/>
    </location>
</feature>
<evidence type="ECO:0000313" key="7">
    <source>
        <dbReference type="EMBL" id="SDK10893.1"/>
    </source>
</evidence>